<dbReference type="Proteomes" id="UP000887575">
    <property type="component" value="Unassembled WGS sequence"/>
</dbReference>
<dbReference type="WBParaSite" id="MBELARI_LOCUS14906">
    <property type="protein sequence ID" value="MBELARI_LOCUS14906"/>
    <property type="gene ID" value="MBELARI_LOCUS14906"/>
</dbReference>
<reference evidence="2" key="1">
    <citation type="submission" date="2024-02" db="UniProtKB">
        <authorList>
            <consortium name="WormBaseParasite"/>
        </authorList>
    </citation>
    <scope>IDENTIFICATION</scope>
</reference>
<accession>A0AAF3ELS1</accession>
<evidence type="ECO:0000313" key="1">
    <source>
        <dbReference type="Proteomes" id="UP000887575"/>
    </source>
</evidence>
<organism evidence="1 2">
    <name type="scientific">Mesorhabditis belari</name>
    <dbReference type="NCBI Taxonomy" id="2138241"/>
    <lineage>
        <taxon>Eukaryota</taxon>
        <taxon>Metazoa</taxon>
        <taxon>Ecdysozoa</taxon>
        <taxon>Nematoda</taxon>
        <taxon>Chromadorea</taxon>
        <taxon>Rhabditida</taxon>
        <taxon>Rhabditina</taxon>
        <taxon>Rhabditomorpha</taxon>
        <taxon>Rhabditoidea</taxon>
        <taxon>Rhabditidae</taxon>
        <taxon>Mesorhabditinae</taxon>
        <taxon>Mesorhabditis</taxon>
    </lineage>
</organism>
<sequence>MEGKAPRNDDFEVKKPTWDDLNRKFRLLERLTDYDKKDYEFFDFSKIPLKGFYNIGANRKEVLAVEKVACAAALVKRLINGADVAGSGMSPSEQALMLILTYAPLRGSEGTPLFEAPEPDSPWAAKFDNMIEGGNIHAKCQNTLMSVVDGAVKKQRGDQGNEKEGVNKFDDKVGMSNTFTATKPGHFLRMCLLAYRFVYSGNVENFPIYAKTTELAALFNTTEHEARFLLQESVLHFLSNIGAASKALLTALTLCNQQVQEKNNIFRRAHSLRMEGSGLAALNIIHKIMGHFPHHMDVGFAICSGRNVKEMASTILAYEMYYMPPEEQHNIDAIIQKYQIKDVPQDENSKKYGKYARCFYPCLQWCTVKSNSVTLQQLNGAARAVDEGNEAHQRAINTHRDTTSREYQIGRGAMTLLLQERK</sequence>
<keyword evidence="1" id="KW-1185">Reference proteome</keyword>
<evidence type="ECO:0000313" key="2">
    <source>
        <dbReference type="WBParaSite" id="MBELARI_LOCUS14906"/>
    </source>
</evidence>
<protein>
    <submittedName>
        <fullName evidence="2">Nucleoprotein</fullName>
    </submittedName>
</protein>
<proteinExistence type="predicted"/>
<name>A0AAF3ELS1_9BILA</name>
<dbReference type="AlphaFoldDB" id="A0AAF3ELS1"/>